<keyword evidence="6" id="KW-0282">Flagellum</keyword>
<evidence type="ECO:0000256" key="4">
    <source>
        <dbReference type="ARBA" id="ARBA00023186"/>
    </source>
</evidence>
<evidence type="ECO:0000256" key="2">
    <source>
        <dbReference type="ARBA" id="ARBA00022490"/>
    </source>
</evidence>
<evidence type="ECO:0000313" key="6">
    <source>
        <dbReference type="EMBL" id="POU59095.1"/>
    </source>
</evidence>
<dbReference type="Pfam" id="PF05400">
    <property type="entry name" value="FliT"/>
    <property type="match status" value="1"/>
</dbReference>
<keyword evidence="3" id="KW-1005">Bacterial flagellum biogenesis</keyword>
<protein>
    <recommendedName>
        <fullName evidence="5">Flagellar protein FliT</fullName>
    </recommendedName>
</protein>
<dbReference type="GO" id="GO:0044781">
    <property type="term" value="P:bacterial-type flagellum organization"/>
    <property type="evidence" value="ECO:0007669"/>
    <property type="project" value="UniProtKB-KW"/>
</dbReference>
<dbReference type="EMBL" id="PQLX01000021">
    <property type="protein sequence ID" value="POU59095.1"/>
    <property type="molecule type" value="Genomic_DNA"/>
</dbReference>
<dbReference type="AlphaFoldDB" id="A0A2S4RQ15"/>
<dbReference type="Proteomes" id="UP000237003">
    <property type="component" value="Unassembled WGS sequence"/>
</dbReference>
<evidence type="ECO:0000256" key="3">
    <source>
        <dbReference type="ARBA" id="ARBA00022795"/>
    </source>
</evidence>
<keyword evidence="4" id="KW-0143">Chaperone</keyword>
<gene>
    <name evidence="6" type="ORF">C3430_27015</name>
</gene>
<keyword evidence="6" id="KW-0966">Cell projection</keyword>
<organism evidence="6 7">
    <name type="scientific">Citrobacter amalonaticus</name>
    <dbReference type="NCBI Taxonomy" id="35703"/>
    <lineage>
        <taxon>Bacteria</taxon>
        <taxon>Pseudomonadati</taxon>
        <taxon>Pseudomonadota</taxon>
        <taxon>Gammaproteobacteria</taxon>
        <taxon>Enterobacterales</taxon>
        <taxon>Enterobacteriaceae</taxon>
        <taxon>Citrobacter</taxon>
    </lineage>
</organism>
<dbReference type="Gene3D" id="1.20.58.380">
    <property type="entry name" value="Flagellar protein flit"/>
    <property type="match status" value="1"/>
</dbReference>
<sequence length="91" mass="10518">MARQGEWQSFIELAADYIVTLQDAITGHSYDLCSDEKEQLKYYLQRLMDNEDIIMNAMKGRLDVLRRDMSALNLGKKCNQAYSSNFTSTLQ</sequence>
<keyword evidence="6" id="KW-0969">Cilium</keyword>
<reference evidence="6 7" key="1">
    <citation type="submission" date="2018-01" db="EMBL/GenBank/DDBJ databases">
        <title>Complete genome sequences of 14 Citrobacter spp. isolated from plant in Canada.</title>
        <authorList>
            <person name="Bhandare S.G."/>
            <person name="Colavecchio A."/>
            <person name="Jeukens J."/>
            <person name="Emond-Rheault J.-G."/>
            <person name="Freschi L."/>
            <person name="Hamel J."/>
            <person name="Kukavica-Ibrulj I."/>
            <person name="Levesque R."/>
            <person name="Goodridge L."/>
        </authorList>
    </citation>
    <scope>NUCLEOTIDE SEQUENCE [LARGE SCALE GENOMIC DNA]</scope>
    <source>
        <strain evidence="6 7">S1285</strain>
    </source>
</reference>
<comment type="subcellular location">
    <subcellularLocation>
        <location evidence="1">Cytoplasm</location>
        <location evidence="1">Cytosol</location>
    </subcellularLocation>
</comment>
<evidence type="ECO:0000313" key="7">
    <source>
        <dbReference type="Proteomes" id="UP000237003"/>
    </source>
</evidence>
<comment type="caution">
    <text evidence="6">The sequence shown here is derived from an EMBL/GenBank/DDBJ whole genome shotgun (WGS) entry which is preliminary data.</text>
</comment>
<proteinExistence type="predicted"/>
<evidence type="ECO:0000256" key="1">
    <source>
        <dbReference type="ARBA" id="ARBA00004514"/>
    </source>
</evidence>
<accession>A0A2S4RQ15</accession>
<evidence type="ECO:0000256" key="5">
    <source>
        <dbReference type="ARBA" id="ARBA00093797"/>
    </source>
</evidence>
<dbReference type="OrthoDB" id="6631359at2"/>
<name>A0A2S4RQ15_CITAM</name>
<dbReference type="InterPro" id="IPR008622">
    <property type="entry name" value="FliT"/>
</dbReference>
<keyword evidence="2" id="KW-0963">Cytoplasm</keyword>